<dbReference type="InterPro" id="IPR033031">
    <property type="entry name" value="Scc2/Nipped-B"/>
</dbReference>
<comment type="similarity">
    <text evidence="2 6">Belongs to the SCC2/Nipped-B family.</text>
</comment>
<dbReference type="Pfam" id="PF12765">
    <property type="entry name" value="Cohesin_HEAT"/>
    <property type="match status" value="1"/>
</dbReference>
<feature type="compositionally biased region" description="Basic residues" evidence="7">
    <location>
        <begin position="1856"/>
        <end position="1874"/>
    </location>
</feature>
<dbReference type="GO" id="GO:0010468">
    <property type="term" value="P:regulation of gene expression"/>
    <property type="evidence" value="ECO:0007669"/>
    <property type="project" value="InterPro"/>
</dbReference>
<dbReference type="SUPFAM" id="SSF48371">
    <property type="entry name" value="ARM repeat"/>
    <property type="match status" value="1"/>
</dbReference>
<dbReference type="EMBL" id="QGMK01001157">
    <property type="protein sequence ID" value="TVY73190.1"/>
    <property type="molecule type" value="Genomic_DNA"/>
</dbReference>
<feature type="compositionally biased region" description="Polar residues" evidence="7">
    <location>
        <begin position="219"/>
        <end position="229"/>
    </location>
</feature>
<dbReference type="GO" id="GO:0071169">
    <property type="term" value="P:establishment of protein localization to chromatin"/>
    <property type="evidence" value="ECO:0007669"/>
    <property type="project" value="TreeGrafter"/>
</dbReference>
<evidence type="ECO:0000256" key="6">
    <source>
        <dbReference type="RuleBase" id="RU364107"/>
    </source>
</evidence>
<dbReference type="GO" id="GO:0140588">
    <property type="term" value="P:chromatin looping"/>
    <property type="evidence" value="ECO:0007669"/>
    <property type="project" value="InterPro"/>
</dbReference>
<evidence type="ECO:0000256" key="7">
    <source>
        <dbReference type="SAM" id="MobiDB-lite"/>
    </source>
</evidence>
<evidence type="ECO:0000313" key="9">
    <source>
        <dbReference type="EMBL" id="TVY73190.1"/>
    </source>
</evidence>
<feature type="domain" description="Sister chromatid cohesion C-terminal" evidence="8">
    <location>
        <begin position="1500"/>
        <end position="1684"/>
    </location>
</feature>
<evidence type="ECO:0000256" key="5">
    <source>
        <dbReference type="ARBA" id="ARBA00023306"/>
    </source>
</evidence>
<dbReference type="FunFam" id="1.25.10.10:FF:000494">
    <property type="entry name" value="Sister chromatid cohesion protein"/>
    <property type="match status" value="1"/>
</dbReference>
<keyword evidence="4 6" id="KW-0539">Nucleus</keyword>
<dbReference type="GO" id="GO:1990414">
    <property type="term" value="P:replication-born double-strand break repair via sister chromatid exchange"/>
    <property type="evidence" value="ECO:0007669"/>
    <property type="project" value="TreeGrafter"/>
</dbReference>
<dbReference type="GO" id="GO:0003682">
    <property type="term" value="F:chromatin binding"/>
    <property type="evidence" value="ECO:0007669"/>
    <property type="project" value="TreeGrafter"/>
</dbReference>
<evidence type="ECO:0000313" key="10">
    <source>
        <dbReference type="Proteomes" id="UP000469558"/>
    </source>
</evidence>
<comment type="caution">
    <text evidence="9">The sequence shown here is derived from an EMBL/GenBank/DDBJ whole genome shotgun (WGS) entry which is preliminary data.</text>
</comment>
<feature type="region of interest" description="Disordered" evidence="7">
    <location>
        <begin position="1829"/>
        <end position="1904"/>
    </location>
</feature>
<evidence type="ECO:0000256" key="1">
    <source>
        <dbReference type="ARBA" id="ARBA00004123"/>
    </source>
</evidence>
<keyword evidence="3 6" id="KW-0677">Repeat</keyword>
<dbReference type="GO" id="GO:0061775">
    <property type="term" value="F:cohesin loader activity"/>
    <property type="evidence" value="ECO:0007669"/>
    <property type="project" value="InterPro"/>
</dbReference>
<dbReference type="InterPro" id="IPR011989">
    <property type="entry name" value="ARM-like"/>
</dbReference>
<feature type="compositionally biased region" description="Polar residues" evidence="7">
    <location>
        <begin position="245"/>
        <end position="264"/>
    </location>
</feature>
<dbReference type="Pfam" id="PF12830">
    <property type="entry name" value="Nipped-B_C"/>
    <property type="match status" value="1"/>
</dbReference>
<dbReference type="PANTHER" id="PTHR21704">
    <property type="entry name" value="NIPPED-B-LIKE PROTEIN DELANGIN SCC2-RELATED"/>
    <property type="match status" value="1"/>
</dbReference>
<dbReference type="GO" id="GO:0034087">
    <property type="term" value="P:establishment of mitotic sister chromatid cohesion"/>
    <property type="evidence" value="ECO:0007669"/>
    <property type="project" value="TreeGrafter"/>
</dbReference>
<evidence type="ECO:0000256" key="4">
    <source>
        <dbReference type="ARBA" id="ARBA00023242"/>
    </source>
</evidence>
<evidence type="ECO:0000259" key="8">
    <source>
        <dbReference type="Pfam" id="PF12830"/>
    </source>
</evidence>
<feature type="compositionally biased region" description="Polar residues" evidence="7">
    <location>
        <begin position="170"/>
        <end position="210"/>
    </location>
</feature>
<feature type="region of interest" description="Disordered" evidence="7">
    <location>
        <begin position="243"/>
        <end position="320"/>
    </location>
</feature>
<feature type="region of interest" description="Disordered" evidence="7">
    <location>
        <begin position="156"/>
        <end position="229"/>
    </location>
</feature>
<gene>
    <name evidence="9" type="primary">rad9_1</name>
    <name evidence="9" type="ORF">LSUE1_G006632</name>
</gene>
<name>A0A8T9C2M3_9HELO</name>
<accession>A0A8T9C2M3</accession>
<dbReference type="CDD" id="cd23958">
    <property type="entry name" value="SCC2"/>
    <property type="match status" value="1"/>
</dbReference>
<evidence type="ECO:0000256" key="3">
    <source>
        <dbReference type="ARBA" id="ARBA00022737"/>
    </source>
</evidence>
<dbReference type="InterPro" id="IPR026003">
    <property type="entry name" value="Cohesin_HEAT"/>
</dbReference>
<dbReference type="PANTHER" id="PTHR21704:SF18">
    <property type="entry name" value="NIPPED-B-LIKE PROTEIN"/>
    <property type="match status" value="1"/>
</dbReference>
<dbReference type="Gene3D" id="1.25.10.10">
    <property type="entry name" value="Leucine-rich Repeat Variant"/>
    <property type="match status" value="1"/>
</dbReference>
<comment type="subcellular location">
    <subcellularLocation>
        <location evidence="1 6">Nucleus</location>
    </subcellularLocation>
</comment>
<dbReference type="Proteomes" id="UP000469558">
    <property type="component" value="Unassembled WGS sequence"/>
</dbReference>
<protein>
    <recommendedName>
        <fullName evidence="6">Sister chromatid cohesion protein</fullName>
    </recommendedName>
</protein>
<dbReference type="GO" id="GO:0090694">
    <property type="term" value="C:Scc2-Scc4 cohesin loading complex"/>
    <property type="evidence" value="ECO:0007669"/>
    <property type="project" value="TreeGrafter"/>
</dbReference>
<reference evidence="9 10" key="1">
    <citation type="submission" date="2018-05" db="EMBL/GenBank/DDBJ databases">
        <title>Genome sequencing and assembly of the regulated plant pathogen Lachnellula willkommii and related sister species for the development of diagnostic species identification markers.</title>
        <authorList>
            <person name="Giroux E."/>
            <person name="Bilodeau G."/>
        </authorList>
    </citation>
    <scope>NUCLEOTIDE SEQUENCE [LARGE SCALE GENOMIC DNA]</scope>
    <source>
        <strain evidence="9 10">CBS 268.59</strain>
    </source>
</reference>
<dbReference type="OrthoDB" id="418242at2759"/>
<feature type="compositionally biased region" description="Pro residues" evidence="7">
    <location>
        <begin position="157"/>
        <end position="167"/>
    </location>
</feature>
<proteinExistence type="inferred from homology"/>
<organism evidence="9 10">
    <name type="scientific">Lachnellula suecica</name>
    <dbReference type="NCBI Taxonomy" id="602035"/>
    <lineage>
        <taxon>Eukaryota</taxon>
        <taxon>Fungi</taxon>
        <taxon>Dikarya</taxon>
        <taxon>Ascomycota</taxon>
        <taxon>Pezizomycotina</taxon>
        <taxon>Leotiomycetes</taxon>
        <taxon>Helotiales</taxon>
        <taxon>Lachnaceae</taxon>
        <taxon>Lachnellula</taxon>
    </lineage>
</organism>
<evidence type="ECO:0000256" key="2">
    <source>
        <dbReference type="ARBA" id="ARBA00009252"/>
    </source>
</evidence>
<sequence length="1904" mass="209250">MATNGYPAHNGTLNGSNGTSAMNGARYTIPRVLTVDEALPLTPFTSIVPFNSDIVPLPSVGLRSSVSLFPTQSEREIGRQGLESLNREAANPQNTSQRLQRTLDELKELLKPEGIAQYKFRTAAKLNPSPATTEPLKMTLSPFAQRLHDETLVEFSVPPPKQLPLPPLSSRANSHTPKSPTKSRSAQSPHPTTNQKAKSENSSITVQAQRRLSKPHVATLSQTSAGKPSSSIAVVIPSLPDNFQRDNYTPSKKPNIPTFTQPETYDTVPTPPRPAPLAENRDVPVKIATQPSQSEVVPKPDPETPKKLAPQPSPAVPGSGSNAALSVVIPDLPATFRADDYGVVPDSPDTPLYLSRKRKRSDIDGYEDGPNLSVDQREKADTAARNLREFIQEIFEAEDQIQPDNFSGNHFFTSSTEGLTLNTIAQMKVESLLQKIISAGRFSQAPLDELLRLQKLSEGAIKEAQNVDVKVDDSMGDSEVGALLQQVETAELGLKAARTSLRLMSGGREDKQLYSEDVIQSVLHTFKNVVENCIVPIVEMRASGSAANTFKLLSLQKKTFNNLLTQCRRVLSLLSALVANVELSETVINTLEFTTSRLIFVENAPIERDSVLGVAKFDSLRVVAMDALAQIFLCNPLQRQGIFDEILTSLEKLPVTKQSARQFKLAEGGSIQLVSALIMRLVQTSASKPDDGKAKRRDRALAALNGDDEGAKQAAEGRYKIISETRAEQQIVTAIQELREEVDPLLETAKANASYVVGFIVKRAMGSTKTGDAPYRNLLDLFVEDFITCLNSTDWPAAELLLRLFLFKMVYLAEDKKTAAPARNMALDLLGLMGSAISELNSHVRKTASSLEMGDDLAQYLVRLAFSTLENRGSSPDLVSWSCGPFRVSLEYLEERCAQDPQLHSATGYFMAEWASKISSTFDTIDDDHEDAQHISEEYGRLAYRLRMMILDRRWLSTEYSFDTVAPSHARLAYSITLLHSQFCQSFGRVLTILLQSMTSEQATVRSKSLRSVNQVLDTDPTILDREPAVMTLISRCSNDGSVQVRDSALNLVGKCISLRPALEEDMIPGILQRVNDSGIGVRKRAMRLSKDIYLRNSNREIRSSIADALLHRVLDLDDGVQELARQTIEEVWMSPFYQPTSVGDISAQFKLGMADHVALMVRTVQRGSGVASVLDKVLKNMLSDDSKNSGSNFKVCKALVATMFETIIDNSAGDGHEAPSARDALQVLMIFAKSNAKLFTPEQIQLLQPYVSNIGGGDDLLIYRSVVVIFRHVLPHLSKAHNTFLSDIRKSLIQTVARMGRAILDDLIACLWIISDVLGDFQHLTRLTLSSLIGIEKTKNVNLNVPANAEHLKKIIRLLLISGMCGKHCDFDPHHEIFKKNFPSMKGTSVSKLMCDTFAPFASPDMPLEVRKGALDAIGMVCQSWPKNFSSANIYTSFLAVFDEKNCVLEAIILGAFKDFLLLEEKRSEAGREALPGAAADPTAKLGVMGGGQGDGVAISIAQRFLPHIVRIALSRQDEQGLLATEVIASVARQGLVHPKECGVPLIALETSGNPKIAEIAFREHRAVHEKHETILEKEYMRAVQSAYAYQRDVTEDTHGATLDPFTSKLHQMIEILKISKVKNRKKFFETLCSRIDFDPAKIEMSEVPHHLQFSQFIIENMAFFEYATLDELLAAITGMEKVVGAAGTGIAHSIETEIFNISLDQPSQVDENGQSQPVQPTVDPDRLQLLTASSMLLSNLWGARTYLRRQYGLMNNSKRDGKGKGGATKDLNRAPVKAPFITGDSFWADMCSTMGALESEETMMNQCRAFVELLSVDHDFKVAAEGDEEAEQAKLGTPSEDEDGTPGPPGGSGRGRKRKSGSTPGGRKKRARSSSVPRGRGRPKGSGKKASVERSDNEEDYE</sequence>
<keyword evidence="10" id="KW-1185">Reference proteome</keyword>
<dbReference type="InterPro" id="IPR016024">
    <property type="entry name" value="ARM-type_fold"/>
</dbReference>
<keyword evidence="5 6" id="KW-0131">Cell cycle</keyword>
<dbReference type="InterPro" id="IPR024986">
    <property type="entry name" value="Nipped-B_C"/>
</dbReference>